<dbReference type="GO" id="GO:0003677">
    <property type="term" value="F:DNA binding"/>
    <property type="evidence" value="ECO:0007669"/>
    <property type="project" value="UniProtKB-KW"/>
</dbReference>
<keyword evidence="1" id="KW-0238">DNA-binding</keyword>
<sequence length="407" mass="42897">MQSRRHTGDIRVTYAQAIYSPCRRAIPMQTSHTSHILTMQTSQPTERSHANEPANREVAMQSGRPWSPCSPGDLVGRHVVPATLSISKTFKATATVITTHQQKQNPELDPTSSQDDFLEQMLSILPSCSWPSDLKSPWDPPKSDETGASNPDDNVGFQYDEILASELRQHQLNGGGGGGGGSSPATEAMKMMMQQQIMLPGRGVAAAGGGGLAMPLSLDVSGAAVSRHQTPNLGATARDSNGPKSGKLFDDRSYAGSAQTKNKASVLDEIIDYVKFLQLKVKVLIMSRMGGAGAVAPHVANMPSETTANGGGSLQRNFNGNQTSANDDSITVTEHQVAELIEEDMGSAMRGPVANPRKGGGNYRLPQSNGEGPSSPSMSVLTVQSATRGNGGGVDGSVKDATSVFEP</sequence>
<feature type="region of interest" description="Disordered" evidence="2">
    <location>
        <begin position="129"/>
        <end position="156"/>
    </location>
</feature>
<dbReference type="AlphaFoldDB" id="A0A6A3A7P5"/>
<feature type="region of interest" description="Disordered" evidence="2">
    <location>
        <begin position="305"/>
        <end position="330"/>
    </location>
</feature>
<reference evidence="3" key="1">
    <citation type="submission" date="2019-09" db="EMBL/GenBank/DDBJ databases">
        <title>Draft genome information of white flower Hibiscus syriacus.</title>
        <authorList>
            <person name="Kim Y.-M."/>
        </authorList>
    </citation>
    <scope>NUCLEOTIDE SEQUENCE [LARGE SCALE GENOMIC DNA]</scope>
    <source>
        <strain evidence="3">YM2019G1</strain>
    </source>
</reference>
<feature type="region of interest" description="Disordered" evidence="2">
    <location>
        <begin position="230"/>
        <end position="255"/>
    </location>
</feature>
<gene>
    <name evidence="3" type="ORF">F3Y22_tig00110557pilonHSYRG00368</name>
</gene>
<feature type="region of interest" description="Disordered" evidence="2">
    <location>
        <begin position="343"/>
        <end position="407"/>
    </location>
</feature>
<evidence type="ECO:0000313" key="3">
    <source>
        <dbReference type="EMBL" id="KAE8700430.1"/>
    </source>
</evidence>
<proteinExistence type="predicted"/>
<protein>
    <submittedName>
        <fullName evidence="3">Transcription factor bHLH82</fullName>
    </submittedName>
</protein>
<dbReference type="InterPro" id="IPR045239">
    <property type="entry name" value="bHLH95_bHLH"/>
</dbReference>
<name>A0A6A3A7P5_HIBSY</name>
<keyword evidence="4" id="KW-1185">Reference proteome</keyword>
<evidence type="ECO:0000256" key="2">
    <source>
        <dbReference type="SAM" id="MobiDB-lite"/>
    </source>
</evidence>
<evidence type="ECO:0000256" key="1">
    <source>
        <dbReference type="ARBA" id="ARBA00023125"/>
    </source>
</evidence>
<dbReference type="CDD" id="cd11393">
    <property type="entry name" value="bHLH_AtbHLH_like"/>
    <property type="match status" value="1"/>
</dbReference>
<accession>A0A6A3A7P5</accession>
<dbReference type="EMBL" id="VEPZ02001029">
    <property type="protein sequence ID" value="KAE8700430.1"/>
    <property type="molecule type" value="Genomic_DNA"/>
</dbReference>
<feature type="compositionally biased region" description="Polar residues" evidence="2">
    <location>
        <begin position="230"/>
        <end position="243"/>
    </location>
</feature>
<feature type="region of interest" description="Disordered" evidence="2">
    <location>
        <begin position="40"/>
        <end position="70"/>
    </location>
</feature>
<evidence type="ECO:0000313" key="4">
    <source>
        <dbReference type="Proteomes" id="UP000436088"/>
    </source>
</evidence>
<dbReference type="Proteomes" id="UP000436088">
    <property type="component" value="Unassembled WGS sequence"/>
</dbReference>
<organism evidence="3 4">
    <name type="scientific">Hibiscus syriacus</name>
    <name type="common">Rose of Sharon</name>
    <dbReference type="NCBI Taxonomy" id="106335"/>
    <lineage>
        <taxon>Eukaryota</taxon>
        <taxon>Viridiplantae</taxon>
        <taxon>Streptophyta</taxon>
        <taxon>Embryophyta</taxon>
        <taxon>Tracheophyta</taxon>
        <taxon>Spermatophyta</taxon>
        <taxon>Magnoliopsida</taxon>
        <taxon>eudicotyledons</taxon>
        <taxon>Gunneridae</taxon>
        <taxon>Pentapetalae</taxon>
        <taxon>rosids</taxon>
        <taxon>malvids</taxon>
        <taxon>Malvales</taxon>
        <taxon>Malvaceae</taxon>
        <taxon>Malvoideae</taxon>
        <taxon>Hibiscus</taxon>
    </lineage>
</organism>
<comment type="caution">
    <text evidence="3">The sequence shown here is derived from an EMBL/GenBank/DDBJ whole genome shotgun (WGS) entry which is preliminary data.</text>
</comment>
<feature type="compositionally biased region" description="Polar residues" evidence="2">
    <location>
        <begin position="365"/>
        <end position="388"/>
    </location>
</feature>